<organism evidence="1 2">
    <name type="scientific">Phytophthora citrophthora</name>
    <dbReference type="NCBI Taxonomy" id="4793"/>
    <lineage>
        <taxon>Eukaryota</taxon>
        <taxon>Sar</taxon>
        <taxon>Stramenopiles</taxon>
        <taxon>Oomycota</taxon>
        <taxon>Peronosporomycetes</taxon>
        <taxon>Peronosporales</taxon>
        <taxon>Peronosporaceae</taxon>
        <taxon>Phytophthora</taxon>
    </lineage>
</organism>
<sequence>MELEDRGYTLGARRQEVEGEVRRQELELEVGSRELVESLAEPFVFDDVLELEAGPLEFRTRQVASTRGAAHTQRHELVVEILR</sequence>
<dbReference type="AlphaFoldDB" id="A0AAD9GJ59"/>
<dbReference type="EMBL" id="JASMQC010000016">
    <property type="protein sequence ID" value="KAK1939390.1"/>
    <property type="molecule type" value="Genomic_DNA"/>
</dbReference>
<evidence type="ECO:0000313" key="2">
    <source>
        <dbReference type="Proteomes" id="UP001259832"/>
    </source>
</evidence>
<proteinExistence type="predicted"/>
<reference evidence="1" key="1">
    <citation type="submission" date="2023-08" db="EMBL/GenBank/DDBJ databases">
        <title>Reference Genome Resource for the Citrus Pathogen Phytophthora citrophthora.</title>
        <authorList>
            <person name="Moller H."/>
            <person name="Coetzee B."/>
            <person name="Rose L.J."/>
            <person name="Van Niekerk J.M."/>
        </authorList>
    </citation>
    <scope>NUCLEOTIDE SEQUENCE</scope>
    <source>
        <strain evidence="1">STE-U-9442</strain>
    </source>
</reference>
<evidence type="ECO:0000313" key="1">
    <source>
        <dbReference type="EMBL" id="KAK1939390.1"/>
    </source>
</evidence>
<keyword evidence="2" id="KW-1185">Reference proteome</keyword>
<comment type="caution">
    <text evidence="1">The sequence shown here is derived from an EMBL/GenBank/DDBJ whole genome shotgun (WGS) entry which is preliminary data.</text>
</comment>
<accession>A0AAD9GJ59</accession>
<gene>
    <name evidence="1" type="ORF">P3T76_008774</name>
</gene>
<dbReference type="Proteomes" id="UP001259832">
    <property type="component" value="Unassembled WGS sequence"/>
</dbReference>
<protein>
    <submittedName>
        <fullName evidence="1">Uncharacterized protein</fullName>
    </submittedName>
</protein>
<name>A0AAD9GJ59_9STRA</name>